<dbReference type="AlphaFoldDB" id="Q11E34"/>
<name>Q11E34_CHESB</name>
<dbReference type="Pfam" id="PF01144">
    <property type="entry name" value="CoA_trans"/>
    <property type="match status" value="1"/>
</dbReference>
<dbReference type="KEGG" id="mes:Meso_2969"/>
<keyword evidence="1" id="KW-0808">Transferase</keyword>
<dbReference type="PANTHER" id="PTHR43293">
    <property type="entry name" value="ACETATE COA-TRANSFERASE YDIF"/>
    <property type="match status" value="1"/>
</dbReference>
<dbReference type="HOGENOM" id="CLU_049557_0_0_5"/>
<accession>Q11E34</accession>
<dbReference type="InterPro" id="IPR004165">
    <property type="entry name" value="CoA_trans_fam_I"/>
</dbReference>
<dbReference type="STRING" id="266779.Meso_2969"/>
<organism evidence="1">
    <name type="scientific">Chelativorans sp. (strain BNC1)</name>
    <dbReference type="NCBI Taxonomy" id="266779"/>
    <lineage>
        <taxon>Bacteria</taxon>
        <taxon>Pseudomonadati</taxon>
        <taxon>Pseudomonadota</taxon>
        <taxon>Alphaproteobacteria</taxon>
        <taxon>Hyphomicrobiales</taxon>
        <taxon>Phyllobacteriaceae</taxon>
        <taxon>Chelativorans</taxon>
    </lineage>
</organism>
<proteinExistence type="predicted"/>
<dbReference type="PANTHER" id="PTHR43293:SF3">
    <property type="entry name" value="CHOLESTEROL RING-CLEAVING HYDROLASE IPDB SUBUNIT"/>
    <property type="match status" value="1"/>
</dbReference>
<reference evidence="1" key="1">
    <citation type="submission" date="2006-06" db="EMBL/GenBank/DDBJ databases">
        <title>Complete sequence of chromosome of Chelativorans sp. BNC1.</title>
        <authorList>
            <consortium name="US DOE Joint Genome Institute"/>
            <person name="Copeland A."/>
            <person name="Lucas S."/>
            <person name="Lapidus A."/>
            <person name="Barry K."/>
            <person name="Detter J.C."/>
            <person name="Glavina del Rio T."/>
            <person name="Hammon N."/>
            <person name="Israni S."/>
            <person name="Dalin E."/>
            <person name="Tice H."/>
            <person name="Pitluck S."/>
            <person name="Chertkov O."/>
            <person name="Brettin T."/>
            <person name="Bruce D."/>
            <person name="Han C."/>
            <person name="Tapia R."/>
            <person name="Gilna P."/>
            <person name="Schmutz J."/>
            <person name="Larimer F."/>
            <person name="Land M."/>
            <person name="Hauser L."/>
            <person name="Kyrpides N."/>
            <person name="Mikhailova N."/>
            <person name="Richardson P."/>
        </authorList>
    </citation>
    <scope>NUCLEOTIDE SEQUENCE</scope>
    <source>
        <strain evidence="1">BNC1</strain>
    </source>
</reference>
<dbReference type="SUPFAM" id="SSF100950">
    <property type="entry name" value="NagB/RpiA/CoA transferase-like"/>
    <property type="match status" value="1"/>
</dbReference>
<dbReference type="eggNOG" id="COG1788">
    <property type="taxonomic scope" value="Bacteria"/>
</dbReference>
<dbReference type="InterPro" id="IPR037171">
    <property type="entry name" value="NagB/RpiA_transferase-like"/>
</dbReference>
<dbReference type="EMBL" id="CP000390">
    <property type="protein sequence ID" value="ABG64341.1"/>
    <property type="molecule type" value="Genomic_DNA"/>
</dbReference>
<gene>
    <name evidence="1" type="ordered locus">Meso_2969</name>
</gene>
<sequence length="300" mass="32355">MSTQVPMSRSTVRTSKLVDLTEAMDVVCDGQLLVLGGLWFHNNPSALAREIVRRRIQNLRIIAAPPSGYAVDLLIGGGCVAEATIGHVSFEHMGLAPNFQRAAQTGAVKIIDADEATILGGFMATLEHLQDHPVTSVRGTDIMSSPIARRNSDGVVAPRAVVPDVCLLHAQEADIYGNVRNFGNSFADPLFAKAARHVIVSVDRIVENSEVRKEPHRTTIPGYLVDRIVCAPGGAHPGSSQGLYPHDETAIKAYIKAGQDPRSWEADYLEPLVHAPGTHEDYLAAIGGWEHLVALNEVVK</sequence>
<protein>
    <submittedName>
        <fullName evidence="1">Coenzyme A transferase</fullName>
    </submittedName>
</protein>
<dbReference type="GO" id="GO:0008410">
    <property type="term" value="F:CoA-transferase activity"/>
    <property type="evidence" value="ECO:0007669"/>
    <property type="project" value="InterPro"/>
</dbReference>
<dbReference type="Gene3D" id="3.40.1080.10">
    <property type="entry name" value="Glutaconate Coenzyme A-transferase"/>
    <property type="match status" value="1"/>
</dbReference>
<dbReference type="SMART" id="SM00882">
    <property type="entry name" value="CoA_trans"/>
    <property type="match status" value="1"/>
</dbReference>
<dbReference type="OrthoDB" id="9777193at2"/>
<evidence type="ECO:0000313" key="1">
    <source>
        <dbReference type="EMBL" id="ABG64341.1"/>
    </source>
</evidence>